<proteinExistence type="predicted"/>
<comment type="caution">
    <text evidence="1">The sequence shown here is derived from an EMBL/GenBank/DDBJ whole genome shotgun (WGS) entry which is preliminary data.</text>
</comment>
<accession>A0A8I3A6A3</accession>
<dbReference type="AlphaFoldDB" id="A0A8I3A6A3"/>
<gene>
    <name evidence="1" type="ORF">JVT61DRAFT_6452</name>
</gene>
<evidence type="ECO:0000313" key="1">
    <source>
        <dbReference type="EMBL" id="KAG6373313.1"/>
    </source>
</evidence>
<protein>
    <submittedName>
        <fullName evidence="1">Uncharacterized protein</fullName>
    </submittedName>
</protein>
<evidence type="ECO:0000313" key="2">
    <source>
        <dbReference type="Proteomes" id="UP000683000"/>
    </source>
</evidence>
<name>A0A8I3A6A3_9AGAM</name>
<dbReference type="OrthoDB" id="2687811at2759"/>
<dbReference type="EMBL" id="JAGFBS010000022">
    <property type="protein sequence ID" value="KAG6373313.1"/>
    <property type="molecule type" value="Genomic_DNA"/>
</dbReference>
<dbReference type="Proteomes" id="UP000683000">
    <property type="component" value="Unassembled WGS sequence"/>
</dbReference>
<organism evidence="1 2">
    <name type="scientific">Boletus reticuloceps</name>
    <dbReference type="NCBI Taxonomy" id="495285"/>
    <lineage>
        <taxon>Eukaryota</taxon>
        <taxon>Fungi</taxon>
        <taxon>Dikarya</taxon>
        <taxon>Basidiomycota</taxon>
        <taxon>Agaricomycotina</taxon>
        <taxon>Agaricomycetes</taxon>
        <taxon>Agaricomycetidae</taxon>
        <taxon>Boletales</taxon>
        <taxon>Boletineae</taxon>
        <taxon>Boletaceae</taxon>
        <taxon>Boletoideae</taxon>
        <taxon>Boletus</taxon>
    </lineage>
</organism>
<keyword evidence="2" id="KW-1185">Reference proteome</keyword>
<reference evidence="1" key="1">
    <citation type="submission" date="2021-03" db="EMBL/GenBank/DDBJ databases">
        <title>Evolutionary innovations through gain and loss of genes in the ectomycorrhizal Boletales.</title>
        <authorList>
            <person name="Wu G."/>
            <person name="Miyauchi S."/>
            <person name="Morin E."/>
            <person name="Yang Z.-L."/>
            <person name="Xu J."/>
            <person name="Martin F.M."/>
        </authorList>
    </citation>
    <scope>NUCLEOTIDE SEQUENCE</scope>
    <source>
        <strain evidence="1">BR01</strain>
    </source>
</reference>
<sequence length="384" mass="42699">MVVQPSFLLDACMDTQAKKHTKILSKIKSTKNNITKIFKMTGRVSPSLLNICPFALSVRQHCVQEVHQSLSLKSISSPISRSRGTTELDLPSSEQQTRLVATTSLIAYGEHVAKEYVDTFSILRCVIEAPSLSSLAHFLTVPDSSRTPSSTILLNELPTIEEAVWNPVIDAEGVEPKPLIASSPRAPLTTSGSEEKYDAILAAEFANFSFHSNDTREWSDDVEREKQARMDAHFTSVSEALAVPVPRLSAYFTDSPVDFTTVDKDEFISDLFPVKTENSETNTSSADFSLVTRVDAEEDRSQSSLVMLRGLRRVRNYEDLRVRLLLYHHYVSFLTSSVQTLQVIADCSDSFSDLSCYSLDLGPDSIIAEGALRRSVKCNDLRVY</sequence>